<organism evidence="2 3">
    <name type="scientific">Oleomonas cavernae</name>
    <dbReference type="NCBI Taxonomy" id="2320859"/>
    <lineage>
        <taxon>Bacteria</taxon>
        <taxon>Pseudomonadati</taxon>
        <taxon>Pseudomonadota</taxon>
        <taxon>Alphaproteobacteria</taxon>
        <taxon>Acetobacterales</taxon>
        <taxon>Acetobacteraceae</taxon>
        <taxon>Oleomonas</taxon>
    </lineage>
</organism>
<proteinExistence type="predicted"/>
<keyword evidence="1" id="KW-1133">Transmembrane helix</keyword>
<name>A0A418WG53_9PROT</name>
<keyword evidence="3" id="KW-1185">Reference proteome</keyword>
<keyword evidence="1" id="KW-0812">Transmembrane</keyword>
<evidence type="ECO:0000313" key="3">
    <source>
        <dbReference type="Proteomes" id="UP000284605"/>
    </source>
</evidence>
<reference evidence="2 3" key="1">
    <citation type="submission" date="2018-09" db="EMBL/GenBank/DDBJ databases">
        <authorList>
            <person name="Zhu H."/>
        </authorList>
    </citation>
    <scope>NUCLEOTIDE SEQUENCE [LARGE SCALE GENOMIC DNA]</scope>
    <source>
        <strain evidence="2 3">K1W22B-8</strain>
    </source>
</reference>
<accession>A0A418WG53</accession>
<gene>
    <name evidence="2" type="ORF">D3874_19855</name>
</gene>
<keyword evidence="1" id="KW-0472">Membrane</keyword>
<comment type="caution">
    <text evidence="2">The sequence shown here is derived from an EMBL/GenBank/DDBJ whole genome shotgun (WGS) entry which is preliminary data.</text>
</comment>
<dbReference type="Proteomes" id="UP000284605">
    <property type="component" value="Unassembled WGS sequence"/>
</dbReference>
<dbReference type="Pfam" id="PF08238">
    <property type="entry name" value="Sel1"/>
    <property type="match status" value="2"/>
</dbReference>
<dbReference type="AlphaFoldDB" id="A0A418WG53"/>
<dbReference type="RefSeq" id="WP_147385739.1">
    <property type="nucleotide sequence ID" value="NZ_QYUK01000011.1"/>
</dbReference>
<evidence type="ECO:0000256" key="1">
    <source>
        <dbReference type="SAM" id="Phobius"/>
    </source>
</evidence>
<dbReference type="SMART" id="SM00671">
    <property type="entry name" value="SEL1"/>
    <property type="match status" value="2"/>
</dbReference>
<dbReference type="EMBL" id="QYUK01000011">
    <property type="protein sequence ID" value="RJF88952.1"/>
    <property type="molecule type" value="Genomic_DNA"/>
</dbReference>
<evidence type="ECO:0000313" key="2">
    <source>
        <dbReference type="EMBL" id="RJF88952.1"/>
    </source>
</evidence>
<protein>
    <submittedName>
        <fullName evidence="2">Sel1 repeat family protein</fullName>
    </submittedName>
</protein>
<dbReference type="InterPro" id="IPR006597">
    <property type="entry name" value="Sel1-like"/>
</dbReference>
<dbReference type="SUPFAM" id="SSF81901">
    <property type="entry name" value="HCP-like"/>
    <property type="match status" value="1"/>
</dbReference>
<sequence length="444" mass="48490">MTSRCLAAFPPPPWAALPPDRPLNFWRRLALVLLFALVGLACLGLVGLAGYSAHREHLWQDTLATIGLGEAVANGEAQVACQYEPGGRRSLGRYACHVRLTVGSGAAAVAEWDFSTHWGLYDNSADLGRGVRRLSLSPDGYAMVTTWAGLLDRAGGAFIGPLVMIAFCSIPFFITAWQRRGQRKLEAAAAAGHLIEVDILRRTKQTGRYNSVIWAWEVAYDDPANGARRRYYAYYGEGTVPLTIDWAASRGIALIGPRKPVALLTERLWPLDLDPTDYTRIVAAAAVDRESDHDARRNTGEYRDWTREAPSFAAQFDRAVALGEAGDGDACYTVGWLIFHGQGVARDSAVAAQWFERGALADDPRSQHNLAHLLHHGDGVVKNDRLATFWAQVAARRYAMPQDGQAALALRSNAAEKLSPRELDAIIQDARAWHPGVAPLASLS</sequence>
<dbReference type="OrthoDB" id="7365010at2"/>
<dbReference type="Gene3D" id="1.25.40.10">
    <property type="entry name" value="Tetratricopeptide repeat domain"/>
    <property type="match status" value="1"/>
</dbReference>
<dbReference type="InterPro" id="IPR011990">
    <property type="entry name" value="TPR-like_helical_dom_sf"/>
</dbReference>
<feature type="transmembrane region" description="Helical" evidence="1">
    <location>
        <begin position="29"/>
        <end position="51"/>
    </location>
</feature>
<feature type="transmembrane region" description="Helical" evidence="1">
    <location>
        <begin position="157"/>
        <end position="177"/>
    </location>
</feature>